<evidence type="ECO:0000256" key="6">
    <source>
        <dbReference type="ARBA" id="ARBA00022838"/>
    </source>
</evidence>
<comment type="similarity">
    <text evidence="2">Belongs to the mis12 family.</text>
</comment>
<evidence type="ECO:0000256" key="3">
    <source>
        <dbReference type="ARBA" id="ARBA00022454"/>
    </source>
</evidence>
<reference evidence="11" key="1">
    <citation type="submission" date="2022-12" db="EMBL/GenBank/DDBJ databases">
        <title>Draft genome assemblies for two species of Escallonia (Escalloniales).</title>
        <authorList>
            <person name="Chanderbali A."/>
            <person name="Dervinis C."/>
            <person name="Anghel I."/>
            <person name="Soltis D."/>
            <person name="Soltis P."/>
            <person name="Zapata F."/>
        </authorList>
    </citation>
    <scope>NUCLEOTIDE SEQUENCE</scope>
    <source>
        <strain evidence="11">UCBG92.1500</strain>
        <tissue evidence="11">Leaf</tissue>
    </source>
</reference>
<keyword evidence="3" id="KW-0158">Chromosome</keyword>
<dbReference type="GO" id="GO:0051382">
    <property type="term" value="P:kinetochore assembly"/>
    <property type="evidence" value="ECO:0007669"/>
    <property type="project" value="TreeGrafter"/>
</dbReference>
<evidence type="ECO:0000256" key="1">
    <source>
        <dbReference type="ARBA" id="ARBA00004629"/>
    </source>
</evidence>
<keyword evidence="4" id="KW-0132">Cell division</keyword>
<evidence type="ECO:0000256" key="9">
    <source>
        <dbReference type="ARBA" id="ARBA00023328"/>
    </source>
</evidence>
<evidence type="ECO:0000313" key="11">
    <source>
        <dbReference type="EMBL" id="KAK2970099.1"/>
    </source>
</evidence>
<feature type="non-terminal residue" evidence="11">
    <location>
        <position position="1"/>
    </location>
</feature>
<keyword evidence="9" id="KW-0137">Centromere</keyword>
<keyword evidence="6" id="KW-0995">Kinetochore</keyword>
<dbReference type="AlphaFoldDB" id="A0AA88QGE2"/>
<evidence type="ECO:0000256" key="10">
    <source>
        <dbReference type="SAM" id="Coils"/>
    </source>
</evidence>
<evidence type="ECO:0000256" key="7">
    <source>
        <dbReference type="ARBA" id="ARBA00023054"/>
    </source>
</evidence>
<protein>
    <submittedName>
        <fullName evidence="11">Uncharacterized protein</fullName>
    </submittedName>
</protein>
<keyword evidence="8" id="KW-0131">Cell cycle</keyword>
<gene>
    <name evidence="11" type="ORF">RJ640_018419</name>
</gene>
<dbReference type="InterPro" id="IPR008685">
    <property type="entry name" value="Centromere_Mis12"/>
</dbReference>
<dbReference type="GO" id="GO:0000444">
    <property type="term" value="C:MIS12/MIND type complex"/>
    <property type="evidence" value="ECO:0007669"/>
    <property type="project" value="TreeGrafter"/>
</dbReference>
<evidence type="ECO:0000256" key="2">
    <source>
        <dbReference type="ARBA" id="ARBA00008643"/>
    </source>
</evidence>
<dbReference type="PANTHER" id="PTHR14527:SF2">
    <property type="entry name" value="PROTEIN MIS12 HOMOLOG"/>
    <property type="match status" value="1"/>
</dbReference>
<sequence length="188" mass="21173">MEGSESEEIFNSLNLNPQLFINEGVAHIRNMIQSNLDKRLAMWEKYCLKHCFVVPEGFSLRKTNESCDDHSVGFDDIADSELDAQLDTLRDKLTLVGKESAELNRELRALERQSTLSNHNAASVNDALQLYEKQSVNEMFQGLSSVALEELQGFVADLETLLTLSQELEIMLAQSKAALQTLVRLLLK</sequence>
<dbReference type="Pfam" id="PF05859">
    <property type="entry name" value="Mis12"/>
    <property type="match status" value="1"/>
</dbReference>
<proteinExistence type="inferred from homology"/>
<comment type="subcellular location">
    <subcellularLocation>
        <location evidence="1">Chromosome</location>
        <location evidence="1">Centromere</location>
        <location evidence="1">Kinetochore</location>
    </subcellularLocation>
</comment>
<evidence type="ECO:0000256" key="4">
    <source>
        <dbReference type="ARBA" id="ARBA00022618"/>
    </source>
</evidence>
<comment type="caution">
    <text evidence="11">The sequence shown here is derived from an EMBL/GenBank/DDBJ whole genome shotgun (WGS) entry which is preliminary data.</text>
</comment>
<evidence type="ECO:0000256" key="8">
    <source>
        <dbReference type="ARBA" id="ARBA00023306"/>
    </source>
</evidence>
<dbReference type="PANTHER" id="PTHR14527">
    <property type="entry name" value="PROTEIN MIS12 HOMOLOG"/>
    <property type="match status" value="1"/>
</dbReference>
<organism evidence="11 12">
    <name type="scientific">Escallonia rubra</name>
    <dbReference type="NCBI Taxonomy" id="112253"/>
    <lineage>
        <taxon>Eukaryota</taxon>
        <taxon>Viridiplantae</taxon>
        <taxon>Streptophyta</taxon>
        <taxon>Embryophyta</taxon>
        <taxon>Tracheophyta</taxon>
        <taxon>Spermatophyta</taxon>
        <taxon>Magnoliopsida</taxon>
        <taxon>eudicotyledons</taxon>
        <taxon>Gunneridae</taxon>
        <taxon>Pentapetalae</taxon>
        <taxon>asterids</taxon>
        <taxon>campanulids</taxon>
        <taxon>Escalloniales</taxon>
        <taxon>Escalloniaceae</taxon>
        <taxon>Escallonia</taxon>
    </lineage>
</organism>
<dbReference type="Proteomes" id="UP001187471">
    <property type="component" value="Unassembled WGS sequence"/>
</dbReference>
<evidence type="ECO:0000313" key="12">
    <source>
        <dbReference type="Proteomes" id="UP001187471"/>
    </source>
</evidence>
<keyword evidence="5" id="KW-0498">Mitosis</keyword>
<dbReference type="GO" id="GO:0005634">
    <property type="term" value="C:nucleus"/>
    <property type="evidence" value="ECO:0007669"/>
    <property type="project" value="InterPro"/>
</dbReference>
<dbReference type="GO" id="GO:0000070">
    <property type="term" value="P:mitotic sister chromatid segregation"/>
    <property type="evidence" value="ECO:0007669"/>
    <property type="project" value="TreeGrafter"/>
</dbReference>
<accession>A0AA88QGE2</accession>
<evidence type="ECO:0000256" key="5">
    <source>
        <dbReference type="ARBA" id="ARBA00022776"/>
    </source>
</evidence>
<keyword evidence="7 10" id="KW-0175">Coiled coil</keyword>
<name>A0AA88QGE2_9ASTE</name>
<keyword evidence="12" id="KW-1185">Reference proteome</keyword>
<feature type="coiled-coil region" evidence="10">
    <location>
        <begin position="86"/>
        <end position="113"/>
    </location>
</feature>
<dbReference type="GO" id="GO:0051301">
    <property type="term" value="P:cell division"/>
    <property type="evidence" value="ECO:0007669"/>
    <property type="project" value="UniProtKB-KW"/>
</dbReference>
<dbReference type="EMBL" id="JAVXUO010002755">
    <property type="protein sequence ID" value="KAK2970099.1"/>
    <property type="molecule type" value="Genomic_DNA"/>
</dbReference>